<feature type="region of interest" description="Disordered" evidence="1">
    <location>
        <begin position="255"/>
        <end position="286"/>
    </location>
</feature>
<keyword evidence="3" id="KW-1185">Reference proteome</keyword>
<feature type="compositionally biased region" description="Low complexity" evidence="1">
    <location>
        <begin position="926"/>
        <end position="941"/>
    </location>
</feature>
<feature type="compositionally biased region" description="Basic and acidic residues" evidence="1">
    <location>
        <begin position="597"/>
        <end position="614"/>
    </location>
</feature>
<dbReference type="GO" id="GO:0030473">
    <property type="term" value="P:nuclear migration along microtubule"/>
    <property type="evidence" value="ECO:0007669"/>
    <property type="project" value="TreeGrafter"/>
</dbReference>
<dbReference type="GO" id="GO:0043332">
    <property type="term" value="C:mating projection tip"/>
    <property type="evidence" value="ECO:0007669"/>
    <property type="project" value="TreeGrafter"/>
</dbReference>
<dbReference type="GO" id="GO:0051293">
    <property type="term" value="P:establishment of spindle localization"/>
    <property type="evidence" value="ECO:0007669"/>
    <property type="project" value="TreeGrafter"/>
</dbReference>
<dbReference type="GO" id="GO:0005816">
    <property type="term" value="C:spindle pole body"/>
    <property type="evidence" value="ECO:0007669"/>
    <property type="project" value="TreeGrafter"/>
</dbReference>
<dbReference type="PANTHER" id="PTHR37271">
    <property type="entry name" value="KARYOGAMY PROTEIN KAR9"/>
    <property type="match status" value="1"/>
</dbReference>
<feature type="compositionally biased region" description="Acidic residues" evidence="1">
    <location>
        <begin position="261"/>
        <end position="282"/>
    </location>
</feature>
<feature type="region of interest" description="Disordered" evidence="1">
    <location>
        <begin position="736"/>
        <end position="791"/>
    </location>
</feature>
<dbReference type="InterPro" id="IPR013889">
    <property type="entry name" value="Karyogamy_KAR9"/>
</dbReference>
<comment type="caution">
    <text evidence="2">The sequence shown here is derived from an EMBL/GenBank/DDBJ whole genome shotgun (WGS) entry which is preliminary data.</text>
</comment>
<accession>A0A9W6YTJ7</accession>
<reference evidence="2" key="1">
    <citation type="submission" date="2023-04" db="EMBL/GenBank/DDBJ databases">
        <title>Ambrosiozyma monospora NBRC 1965.</title>
        <authorList>
            <person name="Ichikawa N."/>
            <person name="Sato H."/>
            <person name="Tonouchi N."/>
        </authorList>
    </citation>
    <scope>NUCLEOTIDE SEQUENCE</scope>
    <source>
        <strain evidence="2">NBRC 1965</strain>
    </source>
</reference>
<dbReference type="Proteomes" id="UP001165063">
    <property type="component" value="Unassembled WGS sequence"/>
</dbReference>
<proteinExistence type="predicted"/>
<feature type="compositionally biased region" description="Low complexity" evidence="1">
    <location>
        <begin position="615"/>
        <end position="627"/>
    </location>
</feature>
<feature type="compositionally biased region" description="Low complexity" evidence="1">
    <location>
        <begin position="769"/>
        <end position="790"/>
    </location>
</feature>
<feature type="compositionally biased region" description="Low complexity" evidence="1">
    <location>
        <begin position="899"/>
        <end position="909"/>
    </location>
</feature>
<name>A0A9W6YTJ7_AMBMO</name>
<feature type="region of interest" description="Disordered" evidence="1">
    <location>
        <begin position="432"/>
        <end position="458"/>
    </location>
</feature>
<dbReference type="PANTHER" id="PTHR37271:SF1">
    <property type="entry name" value="KARYOGAMY PROTEIN KAR9"/>
    <property type="match status" value="1"/>
</dbReference>
<feature type="region of interest" description="Disordered" evidence="1">
    <location>
        <begin position="594"/>
        <end position="677"/>
    </location>
</feature>
<organism evidence="2 3">
    <name type="scientific">Ambrosiozyma monospora</name>
    <name type="common">Yeast</name>
    <name type="synonym">Endomycopsis monosporus</name>
    <dbReference type="NCBI Taxonomy" id="43982"/>
    <lineage>
        <taxon>Eukaryota</taxon>
        <taxon>Fungi</taxon>
        <taxon>Dikarya</taxon>
        <taxon>Ascomycota</taxon>
        <taxon>Saccharomycotina</taxon>
        <taxon>Pichiomycetes</taxon>
        <taxon>Pichiales</taxon>
        <taxon>Pichiaceae</taxon>
        <taxon>Ambrosiozyma</taxon>
    </lineage>
</organism>
<evidence type="ECO:0000313" key="3">
    <source>
        <dbReference type="Proteomes" id="UP001165063"/>
    </source>
</evidence>
<gene>
    <name evidence="2" type="ORF">Amon01_000462100</name>
</gene>
<feature type="region of interest" description="Disordered" evidence="1">
    <location>
        <begin position="547"/>
        <end position="578"/>
    </location>
</feature>
<evidence type="ECO:0000256" key="1">
    <source>
        <dbReference type="SAM" id="MobiDB-lite"/>
    </source>
</evidence>
<dbReference type="GO" id="GO:0031578">
    <property type="term" value="P:mitotic spindle orientation checkpoint signaling"/>
    <property type="evidence" value="ECO:0007669"/>
    <property type="project" value="TreeGrafter"/>
</dbReference>
<feature type="region of interest" description="Disordered" evidence="1">
    <location>
        <begin position="990"/>
        <end position="1021"/>
    </location>
</feature>
<feature type="compositionally biased region" description="Polar residues" evidence="1">
    <location>
        <begin position="911"/>
        <end position="925"/>
    </location>
</feature>
<feature type="region of interest" description="Disordered" evidence="1">
    <location>
        <begin position="345"/>
        <end position="414"/>
    </location>
</feature>
<feature type="region of interest" description="Disordered" evidence="1">
    <location>
        <begin position="877"/>
        <end position="965"/>
    </location>
</feature>
<sequence>MCIDGLISQLLELLDSKLSRICVDDGSGSDRQAHIRLERMLDDLNIICESSLKLRKFICVYKKRLDVGVQYHELDSSVMKSIELELFDCEKSIALLHTITKKLDEQKEQERQELELTAGGINNTQKFELATLIHEINKNSKITLALPTFNSLETQQYQLFNDLNNKISPINASIMLIPQTIEQYSELAKDTYSESILKLIEKYEFMIADLKKINDCVRELRVSLVDLKWIEIFKFLVGDVKRLVLELESCGSGVGSGSCGSDDDTETLVDGDDADTEVDVSEDGSGNKFKDLESQRQCLKLLESAFDILKRGVGENLIHDSELIQLKDELYEKFRILTKKMKKLKKKAKKRQQKYGSTVSLSGLSRMRSLSNETSSSSDGGDSSDGLTSEESSRVPSSSSATSSSDLNSPMYEGAGVMGTPIDYSSVKNMTSPSTLVRSSTSSASSGARVGSAGYPTVGRKRRSLSLNLKTVMIEEFPMSARKDGSFANFKILQDKNTSLNSGDMAAHLKHERRKSNPLFQKLVGEEAASAGAGADSAARRHSVAVGFSAGNGPHRSVSNKENSGVALPSPPSSSPLKEINLASRAEFKLFSQVDGKSSHMESVKNNDDFKDSNNDNNIKDNNNGNDYSSTSSSPINLKIKMNSPNPFVTPSKHLHSQSHDYDDDEDDRDEPTSPVSMHVSNKQLKYVPLPLNSLKEKIEKFNKEKSTLLSLEEASKVEVGHDIDTVVEESQKYQKSAFSSGCTSPTTVMPDSSPLKDYNLDCQQQMTSISASSSAPTSTSSSKRSSKIPLPTRIESRLSLLRSLTTLGDLQYQDDQYNSIPYDPLNPTHRRKSVPASFPHYSTITYPPASVSNNNAIPSRLEQLGSSLACQNDTKLPLPSGIPRSATGHRASGRTRFASSAPASSRSSIMYGNSPNRRTYGSNRSTMLSGSSNNRSSKVSGAENGTDFYPNHARSGSSLLDSEKAKKSTYGDLYGRNNRLTGSHTGATCSSYGASSQSSVGGRPTSSTSARTSSPASKLAVPTSINVIKNRARDRSSRASLASRNGIVPLTTFEVDGKTVIRGGGAVRSDRMRSISG</sequence>
<dbReference type="OrthoDB" id="5559380at2759"/>
<dbReference type="AlphaFoldDB" id="A0A9W6YTJ7"/>
<dbReference type="GO" id="GO:0005938">
    <property type="term" value="C:cell cortex"/>
    <property type="evidence" value="ECO:0007669"/>
    <property type="project" value="TreeGrafter"/>
</dbReference>
<feature type="compositionally biased region" description="Low complexity" evidence="1">
    <location>
        <begin position="991"/>
        <end position="1018"/>
    </location>
</feature>
<protein>
    <submittedName>
        <fullName evidence="2">Unnamed protein product</fullName>
    </submittedName>
</protein>
<dbReference type="EMBL" id="BSXU01002282">
    <property type="protein sequence ID" value="GMG36078.1"/>
    <property type="molecule type" value="Genomic_DNA"/>
</dbReference>
<feature type="compositionally biased region" description="Polar residues" evidence="1">
    <location>
        <begin position="736"/>
        <end position="751"/>
    </location>
</feature>
<feature type="compositionally biased region" description="Low complexity" evidence="1">
    <location>
        <begin position="360"/>
        <end position="409"/>
    </location>
</feature>
<feature type="compositionally biased region" description="Low complexity" evidence="1">
    <location>
        <begin position="432"/>
        <end position="454"/>
    </location>
</feature>
<dbReference type="Pfam" id="PF08580">
    <property type="entry name" value="KAR9"/>
    <property type="match status" value="1"/>
</dbReference>
<evidence type="ECO:0000313" key="2">
    <source>
        <dbReference type="EMBL" id="GMG36078.1"/>
    </source>
</evidence>